<accession>A0A4Z2GU93</accession>
<dbReference type="AlphaFoldDB" id="A0A4Z2GU93"/>
<sequence>MSFVWSVRVSSSISTTNERLRLLLSEAIDVFPCEGASRRHSERLSRRLAADGVNRHMRGLLHPVKPLRGVTMWRPSGGSNGSFSSAAAAAAAVTCLLVTGTLVVTVGHPSGGEPAEPPASGKAFSAYFRKLTRERRAVSGPRRSSAPAGPVERLSPDDLFIAVKSTGRYHRQRLDLLLDTWISRNMQQTVVDVQSLTAAYII</sequence>
<gene>
    <name evidence="9" type="primary">lfng_0</name>
    <name evidence="9" type="ORF">EYF80_033060</name>
</gene>
<evidence type="ECO:0000256" key="1">
    <source>
        <dbReference type="ARBA" id="ARBA00004606"/>
    </source>
</evidence>
<dbReference type="GO" id="GO:0016020">
    <property type="term" value="C:membrane"/>
    <property type="evidence" value="ECO:0007669"/>
    <property type="project" value="UniProtKB-SubCell"/>
</dbReference>
<dbReference type="InterPro" id="IPR003378">
    <property type="entry name" value="Fringe-like_glycosylTrfase"/>
</dbReference>
<comment type="subcellular location">
    <subcellularLocation>
        <location evidence="1">Membrane</location>
        <topology evidence="1">Single-pass type II membrane protein</topology>
    </subcellularLocation>
</comment>
<comment type="caution">
    <text evidence="9">The sequence shown here is derived from an EMBL/GenBank/DDBJ whole genome shotgun (WGS) entry which is preliminary data.</text>
</comment>
<keyword evidence="7" id="KW-0472">Membrane</keyword>
<evidence type="ECO:0000313" key="9">
    <source>
        <dbReference type="EMBL" id="TNN56715.1"/>
    </source>
</evidence>
<evidence type="ECO:0000259" key="8">
    <source>
        <dbReference type="Pfam" id="PF02434"/>
    </source>
</evidence>
<dbReference type="EMBL" id="SRLO01000422">
    <property type="protein sequence ID" value="TNN56715.1"/>
    <property type="molecule type" value="Genomic_DNA"/>
</dbReference>
<keyword evidence="6" id="KW-1133">Transmembrane helix</keyword>
<name>A0A4Z2GU93_9TELE</name>
<dbReference type="OrthoDB" id="8959630at2759"/>
<keyword evidence="2 9" id="KW-0328">Glycosyltransferase</keyword>
<evidence type="ECO:0000256" key="2">
    <source>
        <dbReference type="ARBA" id="ARBA00022676"/>
    </source>
</evidence>
<dbReference type="Pfam" id="PF02434">
    <property type="entry name" value="Fringe"/>
    <property type="match status" value="1"/>
</dbReference>
<dbReference type="Proteomes" id="UP000314294">
    <property type="component" value="Unassembled WGS sequence"/>
</dbReference>
<feature type="domain" description="Fringe-like glycosyltransferase" evidence="8">
    <location>
        <begin position="153"/>
        <end position="191"/>
    </location>
</feature>
<dbReference type="GO" id="GO:0016757">
    <property type="term" value="F:glycosyltransferase activity"/>
    <property type="evidence" value="ECO:0007669"/>
    <property type="project" value="UniProtKB-KW"/>
</dbReference>
<evidence type="ECO:0000256" key="4">
    <source>
        <dbReference type="ARBA" id="ARBA00022692"/>
    </source>
</evidence>
<keyword evidence="10" id="KW-1185">Reference proteome</keyword>
<evidence type="ECO:0000256" key="3">
    <source>
        <dbReference type="ARBA" id="ARBA00022679"/>
    </source>
</evidence>
<keyword evidence="5" id="KW-0735">Signal-anchor</keyword>
<evidence type="ECO:0000256" key="5">
    <source>
        <dbReference type="ARBA" id="ARBA00022968"/>
    </source>
</evidence>
<organism evidence="9 10">
    <name type="scientific">Liparis tanakae</name>
    <name type="common">Tanaka's snailfish</name>
    <dbReference type="NCBI Taxonomy" id="230148"/>
    <lineage>
        <taxon>Eukaryota</taxon>
        <taxon>Metazoa</taxon>
        <taxon>Chordata</taxon>
        <taxon>Craniata</taxon>
        <taxon>Vertebrata</taxon>
        <taxon>Euteleostomi</taxon>
        <taxon>Actinopterygii</taxon>
        <taxon>Neopterygii</taxon>
        <taxon>Teleostei</taxon>
        <taxon>Neoteleostei</taxon>
        <taxon>Acanthomorphata</taxon>
        <taxon>Eupercaria</taxon>
        <taxon>Perciformes</taxon>
        <taxon>Cottioidei</taxon>
        <taxon>Cottales</taxon>
        <taxon>Liparidae</taxon>
        <taxon>Liparis</taxon>
    </lineage>
</organism>
<reference evidence="9 10" key="1">
    <citation type="submission" date="2019-03" db="EMBL/GenBank/DDBJ databases">
        <title>First draft genome of Liparis tanakae, snailfish: a comprehensive survey of snailfish specific genes.</title>
        <authorList>
            <person name="Kim W."/>
            <person name="Song I."/>
            <person name="Jeong J.-H."/>
            <person name="Kim D."/>
            <person name="Kim S."/>
            <person name="Ryu S."/>
            <person name="Song J.Y."/>
            <person name="Lee S.K."/>
        </authorList>
    </citation>
    <scope>NUCLEOTIDE SEQUENCE [LARGE SCALE GENOMIC DNA]</scope>
    <source>
        <tissue evidence="9">Muscle</tissue>
    </source>
</reference>
<keyword evidence="4" id="KW-0812">Transmembrane</keyword>
<evidence type="ECO:0000256" key="7">
    <source>
        <dbReference type="ARBA" id="ARBA00023136"/>
    </source>
</evidence>
<evidence type="ECO:0000313" key="10">
    <source>
        <dbReference type="Proteomes" id="UP000314294"/>
    </source>
</evidence>
<evidence type="ECO:0000256" key="6">
    <source>
        <dbReference type="ARBA" id="ARBA00022989"/>
    </source>
</evidence>
<dbReference type="Gene3D" id="3.90.550.50">
    <property type="match status" value="1"/>
</dbReference>
<protein>
    <submittedName>
        <fullName evidence="9">Beta-1,3-N-acetylglucosaminyltransferase lunatic fringe</fullName>
    </submittedName>
</protein>
<keyword evidence="3 9" id="KW-0808">Transferase</keyword>
<proteinExistence type="predicted"/>